<dbReference type="InterPro" id="IPR000794">
    <property type="entry name" value="Beta-ketoacyl_synthase"/>
</dbReference>
<evidence type="ECO:0000256" key="1">
    <source>
        <dbReference type="ARBA" id="ARBA00008467"/>
    </source>
</evidence>
<comment type="caution">
    <text evidence="5">The sequence shown here is derived from an EMBL/GenBank/DDBJ whole genome shotgun (WGS) entry which is preliminary data.</text>
</comment>
<comment type="similarity">
    <text evidence="1 3">Belongs to the thiolase-like superfamily. Beta-ketoacyl-ACP synthases family.</text>
</comment>
<proteinExistence type="inferred from homology"/>
<dbReference type="Proteomes" id="UP001596002">
    <property type="component" value="Unassembled WGS sequence"/>
</dbReference>
<dbReference type="RefSeq" id="WP_380028223.1">
    <property type="nucleotide sequence ID" value="NZ_JBHSHC010000137.1"/>
</dbReference>
<keyword evidence="2 3" id="KW-0808">Transferase</keyword>
<evidence type="ECO:0000256" key="3">
    <source>
        <dbReference type="RuleBase" id="RU003694"/>
    </source>
</evidence>
<feature type="domain" description="Ketosynthase family 3 (KS3)" evidence="4">
    <location>
        <begin position="1"/>
        <end position="393"/>
    </location>
</feature>
<evidence type="ECO:0000259" key="4">
    <source>
        <dbReference type="PROSITE" id="PS52004"/>
    </source>
</evidence>
<organism evidence="5 6">
    <name type="scientific">Effusibacillus consociatus</name>
    <dbReference type="NCBI Taxonomy" id="1117041"/>
    <lineage>
        <taxon>Bacteria</taxon>
        <taxon>Bacillati</taxon>
        <taxon>Bacillota</taxon>
        <taxon>Bacilli</taxon>
        <taxon>Bacillales</taxon>
        <taxon>Alicyclobacillaceae</taxon>
        <taxon>Effusibacillus</taxon>
    </lineage>
</organism>
<dbReference type="PANTHER" id="PTHR11712">
    <property type="entry name" value="POLYKETIDE SYNTHASE-RELATED"/>
    <property type="match status" value="1"/>
</dbReference>
<keyword evidence="6" id="KW-1185">Reference proteome</keyword>
<dbReference type="InterPro" id="IPR014031">
    <property type="entry name" value="Ketoacyl_synth_C"/>
</dbReference>
<protein>
    <submittedName>
        <fullName evidence="5">Beta-ketoacyl-[acyl-carrier-protein] synthase family protein</fullName>
    </submittedName>
</protein>
<dbReference type="PROSITE" id="PS52004">
    <property type="entry name" value="KS3_2"/>
    <property type="match status" value="1"/>
</dbReference>
<name>A0ABV9Q6R5_9BACL</name>
<accession>A0ABV9Q6R5</accession>
<dbReference type="SUPFAM" id="SSF53901">
    <property type="entry name" value="Thiolase-like"/>
    <property type="match status" value="2"/>
</dbReference>
<dbReference type="Pfam" id="PF02801">
    <property type="entry name" value="Ketoacyl-synt_C"/>
    <property type="match status" value="1"/>
</dbReference>
<dbReference type="PANTHER" id="PTHR11712:SF336">
    <property type="entry name" value="3-OXOACYL-[ACYL-CARRIER-PROTEIN] SYNTHASE, MITOCHONDRIAL"/>
    <property type="match status" value="1"/>
</dbReference>
<sequence>MGKVVVTGYGIKAPGVRNKQEFKDVLEQGICTQEVLQGIGPNGSDLICGVIHDRFEKINGRNYKHHPRASRLAVAAADDAIEMAGLRDLRGRRVAILIGSSTSGLAEFEAAAALSTNDQFKKFPFWTAGLVNMHSVSSAVAGHLGIQAQVFTLSTGCTASSDALLLGKLLLESGQSDVCIAGGAEAPFSSVVLYSFAKLNSLPINQGIHQAGVPFSSATEGFVMSEGAAVLILEREADAISRDASIFGIVNRGSANNDGLSINRSDQTGNNMISALRDAVGSIVPTYVNSQALGLNENDTVESIAHRTLFGTSVPITSIKGMIGHAFGASGGMQIVSALLSMEYGFIPPTSKTSGEGYGDLPIVLQTRYCEVRHVAITTHGYGGNNACLLVSKYTS</sequence>
<evidence type="ECO:0000313" key="6">
    <source>
        <dbReference type="Proteomes" id="UP001596002"/>
    </source>
</evidence>
<evidence type="ECO:0000313" key="5">
    <source>
        <dbReference type="EMBL" id="MFC4769559.1"/>
    </source>
</evidence>
<dbReference type="Gene3D" id="3.40.47.10">
    <property type="match status" value="2"/>
</dbReference>
<dbReference type="SMART" id="SM00825">
    <property type="entry name" value="PKS_KS"/>
    <property type="match status" value="1"/>
</dbReference>
<dbReference type="EMBL" id="JBHSHC010000137">
    <property type="protein sequence ID" value="MFC4769559.1"/>
    <property type="molecule type" value="Genomic_DNA"/>
</dbReference>
<dbReference type="InterPro" id="IPR014030">
    <property type="entry name" value="Ketoacyl_synth_N"/>
</dbReference>
<gene>
    <name evidence="5" type="ORF">ACFO8Q_19705</name>
</gene>
<reference evidence="6" key="1">
    <citation type="journal article" date="2019" name="Int. J. Syst. Evol. Microbiol.">
        <title>The Global Catalogue of Microorganisms (GCM) 10K type strain sequencing project: providing services to taxonomists for standard genome sequencing and annotation.</title>
        <authorList>
            <consortium name="The Broad Institute Genomics Platform"/>
            <consortium name="The Broad Institute Genome Sequencing Center for Infectious Disease"/>
            <person name="Wu L."/>
            <person name="Ma J."/>
        </authorList>
    </citation>
    <scope>NUCLEOTIDE SEQUENCE [LARGE SCALE GENOMIC DNA]</scope>
    <source>
        <strain evidence="6">WYCCWR 12678</strain>
    </source>
</reference>
<dbReference type="InterPro" id="IPR016039">
    <property type="entry name" value="Thiolase-like"/>
</dbReference>
<dbReference type="InterPro" id="IPR020841">
    <property type="entry name" value="PKS_Beta-ketoAc_synthase_dom"/>
</dbReference>
<dbReference type="Pfam" id="PF00109">
    <property type="entry name" value="ketoacyl-synt"/>
    <property type="match status" value="1"/>
</dbReference>
<evidence type="ECO:0000256" key="2">
    <source>
        <dbReference type="ARBA" id="ARBA00022679"/>
    </source>
</evidence>